<evidence type="ECO:0000256" key="1">
    <source>
        <dbReference type="SAM" id="MobiDB-lite"/>
    </source>
</evidence>
<reference evidence="4" key="1">
    <citation type="journal article" date="2019" name="Int. J. Syst. Evol. Microbiol.">
        <title>The Global Catalogue of Microorganisms (GCM) 10K type strain sequencing project: providing services to taxonomists for standard genome sequencing and annotation.</title>
        <authorList>
            <consortium name="The Broad Institute Genomics Platform"/>
            <consortium name="The Broad Institute Genome Sequencing Center for Infectious Disease"/>
            <person name="Wu L."/>
            <person name="Ma J."/>
        </authorList>
    </citation>
    <scope>NUCLEOTIDE SEQUENCE [LARGE SCALE GENOMIC DNA]</scope>
    <source>
        <strain evidence="4">JCM 17695</strain>
    </source>
</reference>
<dbReference type="EMBL" id="JBHTEY010000004">
    <property type="protein sequence ID" value="MFC7613413.1"/>
    <property type="molecule type" value="Genomic_DNA"/>
</dbReference>
<dbReference type="Proteomes" id="UP001596512">
    <property type="component" value="Unassembled WGS sequence"/>
</dbReference>
<keyword evidence="2" id="KW-1133">Transmembrane helix</keyword>
<evidence type="ECO:0000256" key="2">
    <source>
        <dbReference type="SAM" id="Phobius"/>
    </source>
</evidence>
<keyword evidence="4" id="KW-1185">Reference proteome</keyword>
<evidence type="ECO:0000313" key="4">
    <source>
        <dbReference type="Proteomes" id="UP001596512"/>
    </source>
</evidence>
<sequence>MEYRPPRAGSGGGARRPVPSDRRPRPAGQQRPRLADLRTERIAPERAPRRPAPPPPPQRPGLVAGRVALGLLSALVLAATGYYWQVADDFSDGLTTTDVIAGPTERPRTAPSTSS</sequence>
<keyword evidence="2" id="KW-0812">Transmembrane</keyword>
<proteinExistence type="predicted"/>
<organism evidence="3 4">
    <name type="scientific">Actinokineospora soli</name>
    <dbReference type="NCBI Taxonomy" id="1048753"/>
    <lineage>
        <taxon>Bacteria</taxon>
        <taxon>Bacillati</taxon>
        <taxon>Actinomycetota</taxon>
        <taxon>Actinomycetes</taxon>
        <taxon>Pseudonocardiales</taxon>
        <taxon>Pseudonocardiaceae</taxon>
        <taxon>Actinokineospora</taxon>
    </lineage>
</organism>
<comment type="caution">
    <text evidence="3">The sequence shown here is derived from an EMBL/GenBank/DDBJ whole genome shotgun (WGS) entry which is preliminary data.</text>
</comment>
<protein>
    <submittedName>
        <fullName evidence="3">Uncharacterized protein</fullName>
    </submittedName>
</protein>
<feature type="compositionally biased region" description="Pro residues" evidence="1">
    <location>
        <begin position="50"/>
        <end position="59"/>
    </location>
</feature>
<gene>
    <name evidence="3" type="ORF">ACFQV2_07145</name>
</gene>
<keyword evidence="2" id="KW-0472">Membrane</keyword>
<name>A0ABW2TLH1_9PSEU</name>
<feature type="transmembrane region" description="Helical" evidence="2">
    <location>
        <begin position="63"/>
        <end position="84"/>
    </location>
</feature>
<feature type="region of interest" description="Disordered" evidence="1">
    <location>
        <begin position="1"/>
        <end position="63"/>
    </location>
</feature>
<evidence type="ECO:0000313" key="3">
    <source>
        <dbReference type="EMBL" id="MFC7613413.1"/>
    </source>
</evidence>
<feature type="compositionally biased region" description="Basic and acidic residues" evidence="1">
    <location>
        <begin position="33"/>
        <end position="48"/>
    </location>
</feature>
<accession>A0ABW2TLH1</accession>